<feature type="transmembrane region" description="Helical" evidence="1">
    <location>
        <begin position="27"/>
        <end position="46"/>
    </location>
</feature>
<protein>
    <recommendedName>
        <fullName evidence="2">DUF4234 domain-containing protein</fullName>
    </recommendedName>
</protein>
<sequence>MSATNSAETASGGPDGARTVGKTRGPVAVWLLTLVTFGIYYLVWYYKINRELRDFDPSIKSSPGVSLLAITLGGVLIVPPFVSLANTAGRIRRAQSLAGQPESCSGLVGILLCFVFGTTPIYYQGALNQVWKGSAPRG</sequence>
<organism evidence="3 4">
    <name type="scientific">Streptomyces thermolineatus</name>
    <dbReference type="NCBI Taxonomy" id="44033"/>
    <lineage>
        <taxon>Bacteria</taxon>
        <taxon>Bacillati</taxon>
        <taxon>Actinomycetota</taxon>
        <taxon>Actinomycetes</taxon>
        <taxon>Kitasatosporales</taxon>
        <taxon>Streptomycetaceae</taxon>
        <taxon>Streptomyces</taxon>
    </lineage>
</organism>
<evidence type="ECO:0000256" key="1">
    <source>
        <dbReference type="SAM" id="Phobius"/>
    </source>
</evidence>
<keyword evidence="1" id="KW-0472">Membrane</keyword>
<proteinExistence type="predicted"/>
<reference evidence="3 4" key="1">
    <citation type="journal article" date="2019" name="Int. J. Syst. Evol. Microbiol.">
        <title>The Global Catalogue of Microorganisms (GCM) 10K type strain sequencing project: providing services to taxonomists for standard genome sequencing and annotation.</title>
        <authorList>
            <consortium name="The Broad Institute Genomics Platform"/>
            <consortium name="The Broad Institute Genome Sequencing Center for Infectious Disease"/>
            <person name="Wu L."/>
            <person name="Ma J."/>
        </authorList>
    </citation>
    <scope>NUCLEOTIDE SEQUENCE [LARGE SCALE GENOMIC DNA]</scope>
    <source>
        <strain evidence="3 4">JCM 6307</strain>
    </source>
</reference>
<dbReference type="Proteomes" id="UP001501358">
    <property type="component" value="Unassembled WGS sequence"/>
</dbReference>
<comment type="caution">
    <text evidence="3">The sequence shown here is derived from an EMBL/GenBank/DDBJ whole genome shotgun (WGS) entry which is preliminary data.</text>
</comment>
<accession>A0ABN3KT92</accession>
<feature type="transmembrane region" description="Helical" evidence="1">
    <location>
        <begin position="66"/>
        <end position="85"/>
    </location>
</feature>
<keyword evidence="4" id="KW-1185">Reference proteome</keyword>
<dbReference type="RefSeq" id="WP_344381321.1">
    <property type="nucleotide sequence ID" value="NZ_BAAATA010000002.1"/>
</dbReference>
<feature type="transmembrane region" description="Helical" evidence="1">
    <location>
        <begin position="106"/>
        <end position="123"/>
    </location>
</feature>
<dbReference type="Pfam" id="PF14018">
    <property type="entry name" value="DUF4234"/>
    <property type="match status" value="1"/>
</dbReference>
<evidence type="ECO:0000313" key="3">
    <source>
        <dbReference type="EMBL" id="GAA2471307.1"/>
    </source>
</evidence>
<keyword evidence="1" id="KW-0812">Transmembrane</keyword>
<dbReference type="InterPro" id="IPR025328">
    <property type="entry name" value="DUF4234"/>
</dbReference>
<keyword evidence="1" id="KW-1133">Transmembrane helix</keyword>
<gene>
    <name evidence="3" type="ORF">GCM10010406_03620</name>
</gene>
<evidence type="ECO:0000313" key="4">
    <source>
        <dbReference type="Proteomes" id="UP001501358"/>
    </source>
</evidence>
<name>A0ABN3KT92_9ACTN</name>
<evidence type="ECO:0000259" key="2">
    <source>
        <dbReference type="Pfam" id="PF14018"/>
    </source>
</evidence>
<feature type="domain" description="DUF4234" evidence="2">
    <location>
        <begin position="27"/>
        <end position="92"/>
    </location>
</feature>
<dbReference type="EMBL" id="BAAATA010000002">
    <property type="protein sequence ID" value="GAA2471307.1"/>
    <property type="molecule type" value="Genomic_DNA"/>
</dbReference>